<keyword evidence="1" id="KW-1133">Transmembrane helix</keyword>
<name>A0A3E0WUF0_9GAMM</name>
<gene>
    <name evidence="2" type="ORF">CAL65_10795</name>
</gene>
<feature type="transmembrane region" description="Helical" evidence="1">
    <location>
        <begin position="72"/>
        <end position="91"/>
    </location>
</feature>
<evidence type="ECO:0000313" key="2">
    <source>
        <dbReference type="EMBL" id="RFA36458.1"/>
    </source>
</evidence>
<reference evidence="3" key="1">
    <citation type="submission" date="2017-05" db="EMBL/GenBank/DDBJ databases">
        <authorList>
            <person name="Sharma S."/>
            <person name="Sidhu C."/>
            <person name="Pinnaka A.K."/>
        </authorList>
    </citation>
    <scope>NUCLEOTIDE SEQUENCE [LARGE SCALE GENOMIC DNA]</scope>
    <source>
        <strain evidence="3">AK93</strain>
    </source>
</reference>
<protein>
    <submittedName>
        <fullName evidence="2">Uncharacterized protein</fullName>
    </submittedName>
</protein>
<keyword evidence="3" id="KW-1185">Reference proteome</keyword>
<evidence type="ECO:0000313" key="3">
    <source>
        <dbReference type="Proteomes" id="UP000256763"/>
    </source>
</evidence>
<comment type="caution">
    <text evidence="2">The sequence shown here is derived from an EMBL/GenBank/DDBJ whole genome shotgun (WGS) entry which is preliminary data.</text>
</comment>
<dbReference type="Proteomes" id="UP000256763">
    <property type="component" value="Unassembled WGS sequence"/>
</dbReference>
<evidence type="ECO:0000256" key="1">
    <source>
        <dbReference type="SAM" id="Phobius"/>
    </source>
</evidence>
<proteinExistence type="predicted"/>
<organism evidence="2 3">
    <name type="scientific">Alkalilimnicola ehrlichii</name>
    <dbReference type="NCBI Taxonomy" id="351052"/>
    <lineage>
        <taxon>Bacteria</taxon>
        <taxon>Pseudomonadati</taxon>
        <taxon>Pseudomonadota</taxon>
        <taxon>Gammaproteobacteria</taxon>
        <taxon>Chromatiales</taxon>
        <taxon>Ectothiorhodospiraceae</taxon>
        <taxon>Alkalilimnicola</taxon>
    </lineage>
</organism>
<sequence length="104" mass="12531">MPREGVFRFATPLPKRVYRPFIDYESQIEIDDKVCRVPTKDAWGWKGDVIVTAPFCWHWFGDFYFFGVFGKYTLFFLIGLFWLWLLSLFGMRRKSCLVQMRIDL</sequence>
<dbReference type="EMBL" id="NFZW01000009">
    <property type="protein sequence ID" value="RFA36458.1"/>
    <property type="molecule type" value="Genomic_DNA"/>
</dbReference>
<accession>A0A3E0WUF0</accession>
<keyword evidence="1" id="KW-0812">Transmembrane</keyword>
<keyword evidence="1" id="KW-0472">Membrane</keyword>
<dbReference type="RefSeq" id="WP_116347832.1">
    <property type="nucleotide sequence ID" value="NZ_NFZW01000009.1"/>
</dbReference>
<dbReference type="AlphaFoldDB" id="A0A3E0WUF0"/>